<name>A0AC35GSD5_9BILA</name>
<accession>A0AC35GSD5</accession>
<dbReference type="WBParaSite" id="PS1159_v2.g8206.t1">
    <property type="protein sequence ID" value="PS1159_v2.g8206.t1"/>
    <property type="gene ID" value="PS1159_v2.g8206"/>
</dbReference>
<proteinExistence type="predicted"/>
<reference evidence="2" key="1">
    <citation type="submission" date="2022-11" db="UniProtKB">
        <authorList>
            <consortium name="WormBaseParasite"/>
        </authorList>
    </citation>
    <scope>IDENTIFICATION</scope>
</reference>
<evidence type="ECO:0000313" key="2">
    <source>
        <dbReference type="WBParaSite" id="PS1159_v2.g8206.t1"/>
    </source>
</evidence>
<organism evidence="1 2">
    <name type="scientific">Panagrolaimus sp. PS1159</name>
    <dbReference type="NCBI Taxonomy" id="55785"/>
    <lineage>
        <taxon>Eukaryota</taxon>
        <taxon>Metazoa</taxon>
        <taxon>Ecdysozoa</taxon>
        <taxon>Nematoda</taxon>
        <taxon>Chromadorea</taxon>
        <taxon>Rhabditida</taxon>
        <taxon>Tylenchina</taxon>
        <taxon>Panagrolaimomorpha</taxon>
        <taxon>Panagrolaimoidea</taxon>
        <taxon>Panagrolaimidae</taxon>
        <taxon>Panagrolaimus</taxon>
    </lineage>
</organism>
<evidence type="ECO:0000313" key="1">
    <source>
        <dbReference type="Proteomes" id="UP000887580"/>
    </source>
</evidence>
<protein>
    <submittedName>
        <fullName evidence="2">Uncharacterized protein</fullName>
    </submittedName>
</protein>
<sequence length="178" mass="20638">MPKIYQCDAKSISIFDQMFSFNDLMGIASKCETLDLLFVVITNNDEIVPQTGKDYFKTAVSLEAFFKALPNVKAFRYILPGNSLNTTKTAEELLKIPISGIPEIFDIKSFYGHIKENKKTKIDLSFSDQISDAYKIQLWTIVYEILEMENRDYKVPRIYFTGISRSCHREMLTLYRQN</sequence>
<dbReference type="Proteomes" id="UP000887580">
    <property type="component" value="Unplaced"/>
</dbReference>